<sequence length="250" mass="27692">MKKIIYIIALLSVFTCDNADVPDCFQAAGEIIQVEYDLNGFDKITVLQRSQLIVSEGQFSVTLETGENLENDISVFVNANGRLIIDNENACNISRDYGITKVFVSAPNVTEIRNASGLEVLSVGVLSYPNLLLISEDLEEEEDAFNTNGDFRLDLDVQNLKIIQNNLSNFFLTGNVTNLDINFLFGDGRFEGRNLSVENTTLFHRGTNDIILNPQNSLTGSILSTGDVRITNTPTVLNVEELYTGRLIVE</sequence>
<evidence type="ECO:0000313" key="3">
    <source>
        <dbReference type="EMBL" id="MFD1061928.1"/>
    </source>
</evidence>
<feature type="signal peptide" evidence="1">
    <location>
        <begin position="1"/>
        <end position="19"/>
    </location>
</feature>
<gene>
    <name evidence="3" type="ORF">ACFQ1Q_01620</name>
</gene>
<accession>A0ABW3N4Q6</accession>
<feature type="domain" description="Putative auto-transporter adhesin head GIN" evidence="2">
    <location>
        <begin position="41"/>
        <end position="234"/>
    </location>
</feature>
<keyword evidence="4" id="KW-1185">Reference proteome</keyword>
<feature type="chain" id="PRO_5045182423" evidence="1">
    <location>
        <begin position="20"/>
        <end position="250"/>
    </location>
</feature>
<dbReference type="Proteomes" id="UP001597013">
    <property type="component" value="Unassembled WGS sequence"/>
</dbReference>
<keyword evidence="1" id="KW-0732">Signal</keyword>
<dbReference type="RefSeq" id="WP_386127296.1">
    <property type="nucleotide sequence ID" value="NZ_JBHTJL010000003.1"/>
</dbReference>
<comment type="caution">
    <text evidence="3">The sequence shown here is derived from an EMBL/GenBank/DDBJ whole genome shotgun (WGS) entry which is preliminary data.</text>
</comment>
<evidence type="ECO:0000256" key="1">
    <source>
        <dbReference type="SAM" id="SignalP"/>
    </source>
</evidence>
<protein>
    <submittedName>
        <fullName evidence="3">Head GIN domain-containing protein</fullName>
    </submittedName>
</protein>
<proteinExistence type="predicted"/>
<name>A0ABW3N4Q6_9FLAO</name>
<reference evidence="4" key="1">
    <citation type="journal article" date="2019" name="Int. J. Syst. Evol. Microbiol.">
        <title>The Global Catalogue of Microorganisms (GCM) 10K type strain sequencing project: providing services to taxonomists for standard genome sequencing and annotation.</title>
        <authorList>
            <consortium name="The Broad Institute Genomics Platform"/>
            <consortium name="The Broad Institute Genome Sequencing Center for Infectious Disease"/>
            <person name="Wu L."/>
            <person name="Ma J."/>
        </authorList>
    </citation>
    <scope>NUCLEOTIDE SEQUENCE [LARGE SCALE GENOMIC DNA]</scope>
    <source>
        <strain evidence="4">CCUG 62215</strain>
    </source>
</reference>
<dbReference type="EMBL" id="JBHTJL010000003">
    <property type="protein sequence ID" value="MFD1061928.1"/>
    <property type="molecule type" value="Genomic_DNA"/>
</dbReference>
<dbReference type="Pfam" id="PF10988">
    <property type="entry name" value="DUF2807"/>
    <property type="match status" value="1"/>
</dbReference>
<dbReference type="Gene3D" id="2.160.20.120">
    <property type="match status" value="1"/>
</dbReference>
<organism evidence="3 4">
    <name type="scientific">Winogradskyella litorisediminis</name>
    <dbReference type="NCBI Taxonomy" id="1156618"/>
    <lineage>
        <taxon>Bacteria</taxon>
        <taxon>Pseudomonadati</taxon>
        <taxon>Bacteroidota</taxon>
        <taxon>Flavobacteriia</taxon>
        <taxon>Flavobacteriales</taxon>
        <taxon>Flavobacteriaceae</taxon>
        <taxon>Winogradskyella</taxon>
    </lineage>
</organism>
<evidence type="ECO:0000259" key="2">
    <source>
        <dbReference type="Pfam" id="PF10988"/>
    </source>
</evidence>
<evidence type="ECO:0000313" key="4">
    <source>
        <dbReference type="Proteomes" id="UP001597013"/>
    </source>
</evidence>
<dbReference type="InterPro" id="IPR021255">
    <property type="entry name" value="DUF2807"/>
</dbReference>